<reference evidence="1" key="2">
    <citation type="submission" date="2022-11" db="EMBL/GenBank/DDBJ databases">
        <title>Role of the vibriolysin VemA secreted by the emergent pathogen Vibrio europaeus in the colonization of Manila clam mucus.</title>
        <authorList>
            <person name="Martinez C."/>
            <person name="Rodriguez S."/>
            <person name="Vences A."/>
            <person name="Barja J.L."/>
            <person name="Toranzo A.E."/>
            <person name="Dubert J."/>
        </authorList>
    </citation>
    <scope>NUCLEOTIDE SEQUENCE</scope>
    <source>
        <strain evidence="1">3454</strain>
    </source>
</reference>
<dbReference type="Proteomes" id="UP001150001">
    <property type="component" value="Unassembled WGS sequence"/>
</dbReference>
<dbReference type="PROSITE" id="PS51257">
    <property type="entry name" value="PROKAR_LIPOPROTEIN"/>
    <property type="match status" value="1"/>
</dbReference>
<evidence type="ECO:0000313" key="4">
    <source>
        <dbReference type="Proteomes" id="UP001150001"/>
    </source>
</evidence>
<sequence>MRKVTHKSLWQATSLCVLFVLGGCAETVSTREGQAIHTVPMVYTWSASFEQVGLESAKQDVRTLINKNWELVANKGLELQWSTNRGKHLATSLRQELIERGVDTKHISFTQESLSNNKDVAVRFHYTKVVTELCTPSKIGQFGAYSEGCFAENARWQAMVNPEKMLSSQPVAK</sequence>
<keyword evidence="4" id="KW-1185">Reference proteome</keyword>
<name>A0A178JEQ0_9VIBR</name>
<accession>A0A178JEQ0</accession>
<dbReference type="GeneID" id="78074628"/>
<evidence type="ECO:0000313" key="3">
    <source>
        <dbReference type="Proteomes" id="UP000094761"/>
    </source>
</evidence>
<organism evidence="2 3">
    <name type="scientific">Vibrio europaeus</name>
    <dbReference type="NCBI Taxonomy" id="300876"/>
    <lineage>
        <taxon>Bacteria</taxon>
        <taxon>Pseudomonadati</taxon>
        <taxon>Pseudomonadota</taxon>
        <taxon>Gammaproteobacteria</taxon>
        <taxon>Vibrionales</taxon>
        <taxon>Vibrionaceae</taxon>
        <taxon>Vibrio</taxon>
        <taxon>Vibrio oreintalis group</taxon>
    </lineage>
</organism>
<dbReference type="RefSeq" id="WP_069666044.1">
    <property type="nucleotide sequence ID" value="NZ_CP180205.1"/>
</dbReference>
<reference evidence="2 3" key="1">
    <citation type="submission" date="2016-03" db="EMBL/GenBank/DDBJ databases">
        <title>Draft genome sequence of the Vibrio tubiashii subs. europaeus.</title>
        <authorList>
            <person name="Spinard E."/>
            <person name="Dubert J."/>
            <person name="Nelson D.R."/>
            <person name="Barja J.L."/>
        </authorList>
    </citation>
    <scope>NUCLEOTIDE SEQUENCE [LARGE SCALE GENOMIC DNA]</scope>
    <source>
        <strain evidence="3">PP-638</strain>
        <strain evidence="2">PP2-638</strain>
    </source>
</reference>
<dbReference type="Proteomes" id="UP000094761">
    <property type="component" value="Unassembled WGS sequence"/>
</dbReference>
<dbReference type="AlphaFoldDB" id="A0A178JEQ0"/>
<dbReference type="OrthoDB" id="6402397at2"/>
<gene>
    <name evidence="2" type="ORF">AZ468_02900</name>
    <name evidence="1" type="ORF">OPW20_00735</name>
</gene>
<protein>
    <recommendedName>
        <fullName evidence="5">Lipoprotein</fullName>
    </recommendedName>
</protein>
<dbReference type="EMBL" id="JAPFIT010000003">
    <property type="protein sequence ID" value="MDC5738567.1"/>
    <property type="molecule type" value="Genomic_DNA"/>
</dbReference>
<evidence type="ECO:0000313" key="2">
    <source>
        <dbReference type="EMBL" id="OAN00090.1"/>
    </source>
</evidence>
<evidence type="ECO:0000313" key="1">
    <source>
        <dbReference type="EMBL" id="MDC5738567.1"/>
    </source>
</evidence>
<comment type="caution">
    <text evidence="2">The sequence shown here is derived from an EMBL/GenBank/DDBJ whole genome shotgun (WGS) entry which is preliminary data.</text>
</comment>
<proteinExistence type="predicted"/>
<dbReference type="EMBL" id="LUAX01000001">
    <property type="protein sequence ID" value="OAN00090.1"/>
    <property type="molecule type" value="Genomic_DNA"/>
</dbReference>
<evidence type="ECO:0008006" key="5">
    <source>
        <dbReference type="Google" id="ProtNLM"/>
    </source>
</evidence>